<dbReference type="Gene3D" id="2.130.10.130">
    <property type="entry name" value="Integrin alpha, N-terminal"/>
    <property type="match status" value="1"/>
</dbReference>
<dbReference type="Proteomes" id="UP000654075">
    <property type="component" value="Unassembled WGS sequence"/>
</dbReference>
<dbReference type="InterPro" id="IPR013517">
    <property type="entry name" value="FG-GAP"/>
</dbReference>
<dbReference type="SUPFAM" id="SSF69318">
    <property type="entry name" value="Integrin alpha N-terminal domain"/>
    <property type="match status" value="1"/>
</dbReference>
<comment type="caution">
    <text evidence="3">The sequence shown here is derived from an EMBL/GenBank/DDBJ whole genome shotgun (WGS) entry which is preliminary data.</text>
</comment>
<evidence type="ECO:0000256" key="2">
    <source>
        <dbReference type="SAM" id="MobiDB-lite"/>
    </source>
</evidence>
<feature type="region of interest" description="Disordered" evidence="2">
    <location>
        <begin position="1280"/>
        <end position="1310"/>
    </location>
</feature>
<sequence>MTWTNSSNCRGAPSEVDVVEAGACYGDLSFPSTSIPERQLSVGGTTLVFGLSDYGALDCNTEPNKYQVFQNDVCAKDSPTESFRWTCSSPGGGMQKDDHHIFHKDDTWFTAYNAARAGSQQSGAPHFAFGDVDKDGFLDMVWCDENFEVRVSQGTGDGFVNIPGSLLSLGAPASVSLADWNLDGFLDMLLCDYETGNLTYIPGLPQPPFFDQRGDFPGYGGEQFLSQYGSSYNMSQPGFLKHVVAALSDWDNDGDLDMLVTIGIPENQGKIAYTFGVFGYNSDGKWALDDKIYFNVSSLFSGAIMSTGVSMTVVDFDGDGNLDVLFVGAGKVVFAQKVWSPTTQSWVLWVPFPQPAALDGLSLPMYLSIAMVALPAGSGTANDLVVAEYSGNFTVYHRVFPSYAWKTSSYSTFDECLGNSPEQWCSKNLIGQSTAACCPAFCGTCGGDNCSFSEEEGVCCEAQVIARATCTDSSSTGCGMPVEATGSCEARSTIDAPGHSAAFGCGSSYYDFEHGDSTPFTAKDTGTPLNKKISGAYGIDDVLWSSMVRIVPSGQLLIHTANAQDNFGYQGQNSACAQMEDVAYLSVTILNASQSILVWVNITEMPNSLAEIHFNGTTGEVENTMLLAQGDPPKFNEGDVWYVRVEEGWVHLEMPDKGEEELSSWKWSLDGDNTRRLEEHSRRLEVAYDSSGYPSGDDASDGSSGYPSGYCSQNWLRRFEQKRLIRERVHYVSVELGRPRPLPCAACRPAGLLQCFLCRQRQDLHQGNKEQGRSELHSRLGWAMPSVHGELWVRSGQRGADLRLQQHFASGNEQHDSVCVHCCNLHLAVCIIECDDGYSTLGGLQCMFGNWTAYPVLPSCIPPCGAIPGMGSNVSATYNGIVGTAAETLNSPGLGLVDTSTGEGYTISCLPPLLAGGPLTSEAYVCTNSSFVRVPTGQGEEPMCTYTDPPIGTLICLYEEGAIKEGAIITPLVVTSNGKAAAAGYNLPPAVPVRRHGYTCRYFVPTHPRWLFSIAKDAVALFVPSNSSGAVLMSVSMSGAISMSVSPGDGQTCRTLSCALPATLSGAPAVLRWPTTVAVSSAAVNNIRRVVCNGLRYGETCTPECSNGYVPDLTRSFRCAATGRFQGSVACVATSCPSLPIWEYSTTGRVEADCANRSFLDKCKVICATGYTEAVPSPHYLCNNSAWVLQVPGPPCVEAGCPTPPLVINALPATGCSNQPAGFVCEIVCKDSYSVARSTAMPICIKGKYEFAGLGCATGGVPTASVNVVASTFRMVVPAKQGGPTNRSKASQSMAAILSADPQKAAENAA</sequence>
<name>A0A813GRC2_POLGL</name>
<accession>A0A813GRC2</accession>
<dbReference type="OrthoDB" id="10022113at2759"/>
<evidence type="ECO:0000313" key="4">
    <source>
        <dbReference type="Proteomes" id="UP000654075"/>
    </source>
</evidence>
<proteinExistence type="predicted"/>
<dbReference type="Pfam" id="PF13517">
    <property type="entry name" value="FG-GAP_3"/>
    <property type="match status" value="1"/>
</dbReference>
<evidence type="ECO:0000313" key="3">
    <source>
        <dbReference type="EMBL" id="CAE8627598.1"/>
    </source>
</evidence>
<gene>
    <name evidence="3" type="ORF">PGLA1383_LOCUS44329</name>
</gene>
<organism evidence="3 4">
    <name type="scientific">Polarella glacialis</name>
    <name type="common">Dinoflagellate</name>
    <dbReference type="NCBI Taxonomy" id="89957"/>
    <lineage>
        <taxon>Eukaryota</taxon>
        <taxon>Sar</taxon>
        <taxon>Alveolata</taxon>
        <taxon>Dinophyceae</taxon>
        <taxon>Suessiales</taxon>
        <taxon>Suessiaceae</taxon>
        <taxon>Polarella</taxon>
    </lineage>
</organism>
<dbReference type="PANTHER" id="PTHR44103:SF1">
    <property type="entry name" value="PROPROTEIN CONVERTASE P"/>
    <property type="match status" value="1"/>
</dbReference>
<feature type="compositionally biased region" description="Polar residues" evidence="2">
    <location>
        <begin position="1283"/>
        <end position="1294"/>
    </location>
</feature>
<protein>
    <submittedName>
        <fullName evidence="3">Uncharacterized protein</fullName>
    </submittedName>
</protein>
<reference evidence="3" key="1">
    <citation type="submission" date="2021-02" db="EMBL/GenBank/DDBJ databases">
        <authorList>
            <person name="Dougan E. K."/>
            <person name="Rhodes N."/>
            <person name="Thang M."/>
            <person name="Chan C."/>
        </authorList>
    </citation>
    <scope>NUCLEOTIDE SEQUENCE</scope>
</reference>
<keyword evidence="4" id="KW-1185">Reference proteome</keyword>
<feature type="non-terminal residue" evidence="3">
    <location>
        <position position="1"/>
    </location>
</feature>
<dbReference type="InterPro" id="IPR028994">
    <property type="entry name" value="Integrin_alpha_N"/>
</dbReference>
<dbReference type="EMBL" id="CAJNNV010029219">
    <property type="protein sequence ID" value="CAE8627598.1"/>
    <property type="molecule type" value="Genomic_DNA"/>
</dbReference>
<dbReference type="PANTHER" id="PTHR44103">
    <property type="entry name" value="PROPROTEIN CONVERTASE P"/>
    <property type="match status" value="1"/>
</dbReference>
<keyword evidence="1" id="KW-0732">Signal</keyword>
<evidence type="ECO:0000256" key="1">
    <source>
        <dbReference type="ARBA" id="ARBA00022729"/>
    </source>
</evidence>